<reference evidence="3 4" key="1">
    <citation type="submission" date="2015-11" db="EMBL/GenBank/DDBJ databases">
        <title>Genomic Taxonomy of the Vibrionaceae.</title>
        <authorList>
            <person name="Gomez-Gil B."/>
            <person name="Enciso-Ibarra J."/>
        </authorList>
    </citation>
    <scope>NUCLEOTIDE SEQUENCE [LARGE SCALE GENOMIC DNA]</scope>
    <source>
        <strain evidence="3 4">CAIM 912</strain>
    </source>
</reference>
<sequence>MDWYIGVLKKYMVFKGRARRKEYWIFILFNMLISLVLSLVDEQFGTFNPEIGIGTLGTIYALFVFLPTLAVTVRRLHDADRTGWWALLGLIPFGVFVLLAMQAFEGTKGENRFGPDPKGDQTKSGTFTV</sequence>
<dbReference type="InterPro" id="IPR008523">
    <property type="entry name" value="DUF805"/>
</dbReference>
<keyword evidence="2" id="KW-0812">Transmembrane</keyword>
<organism evidence="3 4">
    <name type="scientific">Enterovibrio coralii</name>
    <dbReference type="NCBI Taxonomy" id="294935"/>
    <lineage>
        <taxon>Bacteria</taxon>
        <taxon>Pseudomonadati</taxon>
        <taxon>Pseudomonadota</taxon>
        <taxon>Gammaproteobacteria</taxon>
        <taxon>Vibrionales</taxon>
        <taxon>Vibrionaceae</taxon>
        <taxon>Enterovibrio</taxon>
    </lineage>
</organism>
<proteinExistence type="predicted"/>
<dbReference type="GO" id="GO:0005886">
    <property type="term" value="C:plasma membrane"/>
    <property type="evidence" value="ECO:0007669"/>
    <property type="project" value="TreeGrafter"/>
</dbReference>
<feature type="transmembrane region" description="Helical" evidence="2">
    <location>
        <begin position="51"/>
        <end position="72"/>
    </location>
</feature>
<dbReference type="Pfam" id="PF05656">
    <property type="entry name" value="DUF805"/>
    <property type="match status" value="1"/>
</dbReference>
<accession>A0A135I8V6</accession>
<dbReference type="PANTHER" id="PTHR34980:SF2">
    <property type="entry name" value="INNER MEMBRANE PROTEIN YHAH-RELATED"/>
    <property type="match status" value="1"/>
</dbReference>
<keyword evidence="4" id="KW-1185">Reference proteome</keyword>
<dbReference type="OrthoDB" id="9812349at2"/>
<keyword evidence="2" id="KW-1133">Transmembrane helix</keyword>
<dbReference type="PANTHER" id="PTHR34980">
    <property type="entry name" value="INNER MEMBRANE PROTEIN-RELATED-RELATED"/>
    <property type="match status" value="1"/>
</dbReference>
<comment type="caution">
    <text evidence="3">The sequence shown here is derived from an EMBL/GenBank/DDBJ whole genome shotgun (WGS) entry which is preliminary data.</text>
</comment>
<feature type="transmembrane region" description="Helical" evidence="2">
    <location>
        <begin position="21"/>
        <end position="39"/>
    </location>
</feature>
<protein>
    <submittedName>
        <fullName evidence="3">Uncharacterized protein</fullName>
    </submittedName>
</protein>
<feature type="transmembrane region" description="Helical" evidence="2">
    <location>
        <begin position="84"/>
        <end position="104"/>
    </location>
</feature>
<evidence type="ECO:0000256" key="1">
    <source>
        <dbReference type="SAM" id="MobiDB-lite"/>
    </source>
</evidence>
<dbReference type="EMBL" id="LNTY01000033">
    <property type="protein sequence ID" value="KXF81889.1"/>
    <property type="molecule type" value="Genomic_DNA"/>
</dbReference>
<dbReference type="RefSeq" id="WP_067415532.1">
    <property type="nucleotide sequence ID" value="NZ_LNTY01000033.1"/>
</dbReference>
<keyword evidence="2" id="KW-0472">Membrane</keyword>
<evidence type="ECO:0000313" key="3">
    <source>
        <dbReference type="EMBL" id="KXF81889.1"/>
    </source>
</evidence>
<gene>
    <name evidence="3" type="ORF">ATN88_20620</name>
</gene>
<feature type="compositionally biased region" description="Basic and acidic residues" evidence="1">
    <location>
        <begin position="110"/>
        <end position="121"/>
    </location>
</feature>
<evidence type="ECO:0000313" key="4">
    <source>
        <dbReference type="Proteomes" id="UP000070529"/>
    </source>
</evidence>
<dbReference type="AlphaFoldDB" id="A0A135I8V6"/>
<evidence type="ECO:0000256" key="2">
    <source>
        <dbReference type="SAM" id="Phobius"/>
    </source>
</evidence>
<feature type="region of interest" description="Disordered" evidence="1">
    <location>
        <begin position="110"/>
        <end position="129"/>
    </location>
</feature>
<name>A0A135I8V6_9GAMM</name>
<dbReference type="Proteomes" id="UP000070529">
    <property type="component" value="Unassembled WGS sequence"/>
</dbReference>